<dbReference type="InterPro" id="IPR036890">
    <property type="entry name" value="HATPase_C_sf"/>
</dbReference>
<sequence>MDFLKLDIDVENIVMRAIACIILIMLNVNLKGDEFYIILYILTVCIFTLIQEISKNINIKMLMYALNFISGIIFLFSGFRVCAILLIVLILEALIQIKFGGTSSAIIMVMIVLTINIESIDKIIYIITILNTLYILRSLKYTKEKLKIERKENDILRDKLYLNLRQLNDYIELSNQNVRMAKLEERNEIGRKMHDKIGHVIAGSLMSLEAAKIVLNSNQEKGIEMIDESISNLRTGINDIREIIHKITPKNEELGVSRIKKILKDKLLNSHINLIFNVEGDIKNISSNNWIIIENIVLELSTNSLKYSRCKNIDVKIQVLNKIIRISFKDDGIGCKNFKAGFGLKKIEDEVVRSGGLIVINSEVGFEVIVSLKI</sequence>
<dbReference type="eggNOG" id="COG4585">
    <property type="taxonomic scope" value="Bacteria"/>
</dbReference>
<dbReference type="InterPro" id="IPR011712">
    <property type="entry name" value="Sig_transdc_His_kin_sub3_dim/P"/>
</dbReference>
<keyword evidence="9" id="KW-1133">Transmembrane helix</keyword>
<keyword evidence="6" id="KW-0418">Kinase</keyword>
<dbReference type="InterPro" id="IPR050482">
    <property type="entry name" value="Sensor_HK_TwoCompSys"/>
</dbReference>
<dbReference type="EC" id="2.7.13.3" evidence="2"/>
<evidence type="ECO:0000256" key="6">
    <source>
        <dbReference type="ARBA" id="ARBA00022777"/>
    </source>
</evidence>
<keyword evidence="8" id="KW-0902">Two-component regulatory system</keyword>
<keyword evidence="7" id="KW-0067">ATP-binding</keyword>
<comment type="catalytic activity">
    <reaction evidence="1">
        <text>ATP + protein L-histidine = ADP + protein N-phospho-L-histidine.</text>
        <dbReference type="EC" id="2.7.13.3"/>
    </reaction>
</comment>
<feature type="domain" description="Signal transduction histidine kinase subgroup 3 dimerisation and phosphoacceptor" evidence="10">
    <location>
        <begin position="185"/>
        <end position="250"/>
    </location>
</feature>
<feature type="transmembrane region" description="Helical" evidence="9">
    <location>
        <begin position="37"/>
        <end position="54"/>
    </location>
</feature>
<keyword evidence="5" id="KW-0547">Nucleotide-binding</keyword>
<keyword evidence="9" id="KW-0472">Membrane</keyword>
<feature type="transmembrane region" description="Helical" evidence="9">
    <location>
        <begin position="13"/>
        <end position="30"/>
    </location>
</feature>
<dbReference type="Proteomes" id="UP000013097">
    <property type="component" value="Unassembled WGS sequence"/>
</dbReference>
<keyword evidence="3" id="KW-0597">Phosphoprotein</keyword>
<evidence type="ECO:0000256" key="1">
    <source>
        <dbReference type="ARBA" id="ARBA00000085"/>
    </source>
</evidence>
<dbReference type="PANTHER" id="PTHR24421">
    <property type="entry name" value="NITRATE/NITRITE SENSOR PROTEIN NARX-RELATED"/>
    <property type="match status" value="1"/>
</dbReference>
<protein>
    <recommendedName>
        <fullName evidence="2">histidine kinase</fullName>
        <ecNumber evidence="2">2.7.13.3</ecNumber>
    </recommendedName>
</protein>
<evidence type="ECO:0000256" key="2">
    <source>
        <dbReference type="ARBA" id="ARBA00012438"/>
    </source>
</evidence>
<dbReference type="GO" id="GO:0016020">
    <property type="term" value="C:membrane"/>
    <property type="evidence" value="ECO:0007669"/>
    <property type="project" value="InterPro"/>
</dbReference>
<comment type="caution">
    <text evidence="11">The sequence shown here is derived from an EMBL/GenBank/DDBJ whole genome shotgun (WGS) entry which is preliminary data.</text>
</comment>
<dbReference type="Pfam" id="PF07730">
    <property type="entry name" value="HisKA_3"/>
    <property type="match status" value="1"/>
</dbReference>
<evidence type="ECO:0000256" key="8">
    <source>
        <dbReference type="ARBA" id="ARBA00023012"/>
    </source>
</evidence>
<evidence type="ECO:0000313" key="12">
    <source>
        <dbReference type="Proteomes" id="UP000013097"/>
    </source>
</evidence>
<feature type="transmembrane region" description="Helical" evidence="9">
    <location>
        <begin position="123"/>
        <end position="141"/>
    </location>
</feature>
<proteinExistence type="predicted"/>
<dbReference type="Gene3D" id="3.30.565.10">
    <property type="entry name" value="Histidine kinase-like ATPase, C-terminal domain"/>
    <property type="match status" value="1"/>
</dbReference>
<dbReference type="RefSeq" id="WP_002598445.1">
    <property type="nucleotide sequence ID" value="NZ_KB850956.1"/>
</dbReference>
<evidence type="ECO:0000259" key="10">
    <source>
        <dbReference type="Pfam" id="PF07730"/>
    </source>
</evidence>
<dbReference type="GO" id="GO:0000155">
    <property type="term" value="F:phosphorelay sensor kinase activity"/>
    <property type="evidence" value="ECO:0007669"/>
    <property type="project" value="InterPro"/>
</dbReference>
<evidence type="ECO:0000256" key="4">
    <source>
        <dbReference type="ARBA" id="ARBA00022679"/>
    </source>
</evidence>
<dbReference type="SUPFAM" id="SSF55874">
    <property type="entry name" value="ATPase domain of HSP90 chaperone/DNA topoisomerase II/histidine kinase"/>
    <property type="match status" value="1"/>
</dbReference>
<dbReference type="GO" id="GO:0005524">
    <property type="term" value="F:ATP binding"/>
    <property type="evidence" value="ECO:0007669"/>
    <property type="project" value="UniProtKB-KW"/>
</dbReference>
<gene>
    <name evidence="11" type="ORF">HMPREF1092_01951</name>
</gene>
<dbReference type="PATRIC" id="fig|999411.4.peg.1917"/>
<dbReference type="HOGENOM" id="CLU_000445_20_3_9"/>
<reference evidence="11 12" key="1">
    <citation type="submission" date="2013-01" db="EMBL/GenBank/DDBJ databases">
        <title>The Genome Sequence of Clostridium colicanis 209318.</title>
        <authorList>
            <consortium name="The Broad Institute Genome Sequencing Platform"/>
            <person name="Earl A."/>
            <person name="Ward D."/>
            <person name="Feldgarden M."/>
            <person name="Gevers D."/>
            <person name="Courvalin P."/>
            <person name="Lambert T."/>
            <person name="Walker B."/>
            <person name="Young S.K."/>
            <person name="Zeng Q."/>
            <person name="Gargeya S."/>
            <person name="Fitzgerald M."/>
            <person name="Haas B."/>
            <person name="Abouelleil A."/>
            <person name="Alvarado L."/>
            <person name="Arachchi H.M."/>
            <person name="Berlin A.M."/>
            <person name="Chapman S.B."/>
            <person name="Dewar J."/>
            <person name="Goldberg J."/>
            <person name="Griggs A."/>
            <person name="Gujja S."/>
            <person name="Hansen M."/>
            <person name="Howarth C."/>
            <person name="Imamovic A."/>
            <person name="Larimer J."/>
            <person name="McCowan C."/>
            <person name="Murphy C."/>
            <person name="Neiman D."/>
            <person name="Pearson M."/>
            <person name="Priest M."/>
            <person name="Roberts A."/>
            <person name="Saif S."/>
            <person name="Shea T."/>
            <person name="Sisk P."/>
            <person name="Sykes S."/>
            <person name="Wortman J."/>
            <person name="Nusbaum C."/>
            <person name="Birren B."/>
        </authorList>
    </citation>
    <scope>NUCLEOTIDE SEQUENCE [LARGE SCALE GENOMIC DNA]</scope>
    <source>
        <strain evidence="11 12">209318</strain>
    </source>
</reference>
<keyword evidence="4" id="KW-0808">Transferase</keyword>
<evidence type="ECO:0000313" key="11">
    <source>
        <dbReference type="EMBL" id="ENZ01243.1"/>
    </source>
</evidence>
<evidence type="ECO:0000256" key="3">
    <source>
        <dbReference type="ARBA" id="ARBA00022553"/>
    </source>
</evidence>
<dbReference type="GO" id="GO:0046983">
    <property type="term" value="F:protein dimerization activity"/>
    <property type="evidence" value="ECO:0007669"/>
    <property type="project" value="InterPro"/>
</dbReference>
<feature type="transmembrane region" description="Helical" evidence="9">
    <location>
        <begin position="66"/>
        <end position="90"/>
    </location>
</feature>
<keyword evidence="12" id="KW-1185">Reference proteome</keyword>
<feature type="transmembrane region" description="Helical" evidence="9">
    <location>
        <begin position="97"/>
        <end position="117"/>
    </location>
</feature>
<dbReference type="AlphaFoldDB" id="N9XNG2"/>
<evidence type="ECO:0000256" key="9">
    <source>
        <dbReference type="SAM" id="Phobius"/>
    </source>
</evidence>
<name>N9XNG2_9CLOT</name>
<keyword evidence="9" id="KW-0812">Transmembrane</keyword>
<evidence type="ECO:0000256" key="5">
    <source>
        <dbReference type="ARBA" id="ARBA00022741"/>
    </source>
</evidence>
<evidence type="ECO:0000256" key="7">
    <source>
        <dbReference type="ARBA" id="ARBA00022840"/>
    </source>
</evidence>
<organism evidence="11 12">
    <name type="scientific">Clostridium thermobutyricum</name>
    <dbReference type="NCBI Taxonomy" id="29372"/>
    <lineage>
        <taxon>Bacteria</taxon>
        <taxon>Bacillati</taxon>
        <taxon>Bacillota</taxon>
        <taxon>Clostridia</taxon>
        <taxon>Eubacteriales</taxon>
        <taxon>Clostridiaceae</taxon>
        <taxon>Clostridium</taxon>
    </lineage>
</organism>
<accession>N9XNG2</accession>
<dbReference type="Gene3D" id="1.20.5.1930">
    <property type="match status" value="1"/>
</dbReference>
<dbReference type="PANTHER" id="PTHR24421:SF10">
    <property type="entry name" value="NITRATE_NITRITE SENSOR PROTEIN NARQ"/>
    <property type="match status" value="1"/>
</dbReference>
<dbReference type="EMBL" id="AGYT01000009">
    <property type="protein sequence ID" value="ENZ01243.1"/>
    <property type="molecule type" value="Genomic_DNA"/>
</dbReference>